<dbReference type="FunFam" id="3.30.200.20:FF:000686">
    <property type="entry name" value="Ribosomal protein S6 kinase"/>
    <property type="match status" value="1"/>
</dbReference>
<dbReference type="PROSITE" id="PS50011">
    <property type="entry name" value="PROTEIN_KINASE_DOM"/>
    <property type="match status" value="1"/>
</dbReference>
<evidence type="ECO:0000256" key="3">
    <source>
        <dbReference type="ARBA" id="ARBA00022527"/>
    </source>
</evidence>
<evidence type="ECO:0000256" key="10">
    <source>
        <dbReference type="ARBA" id="ARBA00048679"/>
    </source>
</evidence>
<evidence type="ECO:0000313" key="14">
    <source>
        <dbReference type="Ensembl" id="ENSEASP00005029238.1"/>
    </source>
</evidence>
<dbReference type="AlphaFoldDB" id="A0A8C4MY94"/>
<feature type="region of interest" description="Disordered" evidence="12">
    <location>
        <begin position="1"/>
        <end position="32"/>
    </location>
</feature>
<keyword evidence="5" id="KW-0808">Transferase</keyword>
<feature type="compositionally biased region" description="Gly residues" evidence="12">
    <location>
        <begin position="1"/>
        <end position="15"/>
    </location>
</feature>
<evidence type="ECO:0000256" key="6">
    <source>
        <dbReference type="ARBA" id="ARBA00022741"/>
    </source>
</evidence>
<evidence type="ECO:0000256" key="7">
    <source>
        <dbReference type="ARBA" id="ARBA00022777"/>
    </source>
</evidence>
<evidence type="ECO:0000256" key="9">
    <source>
        <dbReference type="ARBA" id="ARBA00047899"/>
    </source>
</evidence>
<keyword evidence="4" id="KW-0597">Phosphoprotein</keyword>
<evidence type="ECO:0000256" key="2">
    <source>
        <dbReference type="ARBA" id="ARBA00012513"/>
    </source>
</evidence>
<protein>
    <recommendedName>
        <fullName evidence="2">non-specific serine/threonine protein kinase</fullName>
        <ecNumber evidence="2">2.7.11.1</ecNumber>
    </recommendedName>
</protein>
<evidence type="ECO:0000256" key="8">
    <source>
        <dbReference type="ARBA" id="ARBA00022840"/>
    </source>
</evidence>
<feature type="domain" description="Protein kinase" evidence="13">
    <location>
        <begin position="56"/>
        <end position="238"/>
    </location>
</feature>
<dbReference type="Ensembl" id="ENSEAST00005031780.1">
    <property type="protein sequence ID" value="ENSEASP00005029238.1"/>
    <property type="gene ID" value="ENSEASG00005019890.1"/>
</dbReference>
<dbReference type="GO" id="GO:0004674">
    <property type="term" value="F:protein serine/threonine kinase activity"/>
    <property type="evidence" value="ECO:0007669"/>
    <property type="project" value="UniProtKB-KW"/>
</dbReference>
<keyword evidence="7" id="KW-0418">Kinase</keyword>
<evidence type="ECO:0000259" key="13">
    <source>
        <dbReference type="PROSITE" id="PS50011"/>
    </source>
</evidence>
<dbReference type="GO" id="GO:0005524">
    <property type="term" value="F:ATP binding"/>
    <property type="evidence" value="ECO:0007669"/>
    <property type="project" value="UniProtKB-UniRule"/>
</dbReference>
<keyword evidence="6 11" id="KW-0547">Nucleotide-binding</keyword>
<evidence type="ECO:0000256" key="5">
    <source>
        <dbReference type="ARBA" id="ARBA00022679"/>
    </source>
</evidence>
<dbReference type="SMART" id="SM00220">
    <property type="entry name" value="S_TKc"/>
    <property type="match status" value="1"/>
</dbReference>
<dbReference type="InterPro" id="IPR000719">
    <property type="entry name" value="Prot_kinase_dom"/>
</dbReference>
<keyword evidence="3" id="KW-0723">Serine/threonine-protein kinase</keyword>
<dbReference type="Gene3D" id="1.10.510.10">
    <property type="entry name" value="Transferase(Phosphotransferase) domain 1"/>
    <property type="match status" value="1"/>
</dbReference>
<evidence type="ECO:0000256" key="4">
    <source>
        <dbReference type="ARBA" id="ARBA00022553"/>
    </source>
</evidence>
<dbReference type="SUPFAM" id="SSF56112">
    <property type="entry name" value="Protein kinase-like (PK-like)"/>
    <property type="match status" value="1"/>
</dbReference>
<feature type="binding site" evidence="11">
    <location>
        <position position="88"/>
    </location>
    <ligand>
        <name>ATP</name>
        <dbReference type="ChEBI" id="CHEBI:30616"/>
    </ligand>
</feature>
<dbReference type="Gene3D" id="3.30.200.20">
    <property type="entry name" value="Phosphorylase Kinase, domain 1"/>
    <property type="match status" value="1"/>
</dbReference>
<comment type="catalytic activity">
    <reaction evidence="10">
        <text>L-seryl-[protein] + ATP = O-phospho-L-seryl-[protein] + ADP + H(+)</text>
        <dbReference type="Rhea" id="RHEA:17989"/>
        <dbReference type="Rhea" id="RHEA-COMP:9863"/>
        <dbReference type="Rhea" id="RHEA-COMP:11604"/>
        <dbReference type="ChEBI" id="CHEBI:15378"/>
        <dbReference type="ChEBI" id="CHEBI:29999"/>
        <dbReference type="ChEBI" id="CHEBI:30616"/>
        <dbReference type="ChEBI" id="CHEBI:83421"/>
        <dbReference type="ChEBI" id="CHEBI:456216"/>
        <dbReference type="EC" id="2.7.11.1"/>
    </reaction>
</comment>
<dbReference type="PROSITE" id="PS00107">
    <property type="entry name" value="PROTEIN_KINASE_ATP"/>
    <property type="match status" value="1"/>
</dbReference>
<dbReference type="PANTHER" id="PTHR24351">
    <property type="entry name" value="RIBOSOMAL PROTEIN S6 KINASE"/>
    <property type="match status" value="1"/>
</dbReference>
<reference evidence="14" key="1">
    <citation type="submission" date="2023-03" db="UniProtKB">
        <authorList>
            <consortium name="Ensembl"/>
        </authorList>
    </citation>
    <scope>IDENTIFICATION</scope>
</reference>
<accession>A0A8C4MY94</accession>
<proteinExistence type="inferred from homology"/>
<evidence type="ECO:0000256" key="11">
    <source>
        <dbReference type="PROSITE-ProRule" id="PRU10141"/>
    </source>
</evidence>
<dbReference type="Pfam" id="PF00069">
    <property type="entry name" value="Pkinase"/>
    <property type="match status" value="1"/>
</dbReference>
<dbReference type="InterPro" id="IPR017441">
    <property type="entry name" value="Protein_kinase_ATP_BS"/>
</dbReference>
<evidence type="ECO:0000256" key="12">
    <source>
        <dbReference type="SAM" id="MobiDB-lite"/>
    </source>
</evidence>
<dbReference type="InterPro" id="IPR011009">
    <property type="entry name" value="Kinase-like_dom_sf"/>
</dbReference>
<evidence type="ECO:0000256" key="1">
    <source>
        <dbReference type="ARBA" id="ARBA00009804"/>
    </source>
</evidence>
<comment type="catalytic activity">
    <reaction evidence="9">
        <text>L-threonyl-[protein] + ATP = O-phospho-L-threonyl-[protein] + ADP + H(+)</text>
        <dbReference type="Rhea" id="RHEA:46608"/>
        <dbReference type="Rhea" id="RHEA-COMP:11060"/>
        <dbReference type="Rhea" id="RHEA-COMP:11605"/>
        <dbReference type="ChEBI" id="CHEBI:15378"/>
        <dbReference type="ChEBI" id="CHEBI:30013"/>
        <dbReference type="ChEBI" id="CHEBI:30616"/>
        <dbReference type="ChEBI" id="CHEBI:61977"/>
        <dbReference type="ChEBI" id="CHEBI:456216"/>
        <dbReference type="EC" id="2.7.11.1"/>
    </reaction>
</comment>
<name>A0A8C4MY94_EQUAS</name>
<comment type="similarity">
    <text evidence="1">Belongs to the protein kinase superfamily. AGC Ser/Thr protein kinase family. S6 kinase subfamily.</text>
</comment>
<sequence>LRPRGGEPGGAAGGAGRRDGYPGQARRGPCTGWAHSPPVLTANLTGHEEKVSVDNFELLKVLGTGAYGKVFLVRKAGGHDAGKLYAMKVLRKAALVQRAKTQEHTRTERSVLELVRQAPFLVTLHYAFQTDAKLHLILDYVNGGEMFTHLYQRQHFKEAEVRVYGGEIVLALEHLHKVGGDLAAWLRPEGLGLGPQTWQPQVSLSLGLRGWGAGLGEDRSCFLDLLEGRWGPLPCGSP</sequence>
<organism evidence="14">
    <name type="scientific">Equus asinus asinus</name>
    <dbReference type="NCBI Taxonomy" id="83772"/>
    <lineage>
        <taxon>Eukaryota</taxon>
        <taxon>Metazoa</taxon>
        <taxon>Chordata</taxon>
        <taxon>Craniata</taxon>
        <taxon>Vertebrata</taxon>
        <taxon>Euteleostomi</taxon>
        <taxon>Mammalia</taxon>
        <taxon>Eutheria</taxon>
        <taxon>Laurasiatheria</taxon>
        <taxon>Perissodactyla</taxon>
        <taxon>Equidae</taxon>
        <taxon>Equus</taxon>
    </lineage>
</organism>
<dbReference type="EC" id="2.7.11.1" evidence="2"/>
<keyword evidence="8 11" id="KW-0067">ATP-binding</keyword>